<name>A0A8S1TXU5_PAROT</name>
<gene>
    <name evidence="2" type="ORF">POCTA_138.1.T0320085</name>
</gene>
<dbReference type="Proteomes" id="UP000683925">
    <property type="component" value="Unassembled WGS sequence"/>
</dbReference>
<evidence type="ECO:0000313" key="2">
    <source>
        <dbReference type="EMBL" id="CAD8156402.1"/>
    </source>
</evidence>
<feature type="compositionally biased region" description="Basic and acidic residues" evidence="1">
    <location>
        <begin position="179"/>
        <end position="198"/>
    </location>
</feature>
<accession>A0A8S1TXU5</accession>
<keyword evidence="3" id="KW-1185">Reference proteome</keyword>
<sequence>MSCDRGKSALIRLSTQLLYFMDYKIHEYSPEELYENKARLFEQLMAEWNNMSANEQEKYSKKVQFTNAGEKAKQRKDESTLETLYETAVEKHNNRQQSIIEERGERQESFEEIKQAEIIKEHQNSKHARFLEEQKQEHQILNQEFSEKETNSQEPPLKNKKSKIIQEPKDYQANVNITEKNENIQEKNEIREQKDNLGNRRSNAGRKRSQKETVEKIKSKRGSVRKRALSLSKQIQLQQHNNQKHFFVDETLSLRQLKDQIKILLNQNE</sequence>
<dbReference type="AlphaFoldDB" id="A0A8S1TXU5"/>
<evidence type="ECO:0000313" key="3">
    <source>
        <dbReference type="Proteomes" id="UP000683925"/>
    </source>
</evidence>
<dbReference type="EMBL" id="CAJJDP010000032">
    <property type="protein sequence ID" value="CAD8156402.1"/>
    <property type="molecule type" value="Genomic_DNA"/>
</dbReference>
<dbReference type="OrthoDB" id="307814at2759"/>
<comment type="caution">
    <text evidence="2">The sequence shown here is derived from an EMBL/GenBank/DDBJ whole genome shotgun (WGS) entry which is preliminary data.</text>
</comment>
<protein>
    <submittedName>
        <fullName evidence="2">Uncharacterized protein</fullName>
    </submittedName>
</protein>
<evidence type="ECO:0000256" key="1">
    <source>
        <dbReference type="SAM" id="MobiDB-lite"/>
    </source>
</evidence>
<feature type="compositionally biased region" description="Basic residues" evidence="1">
    <location>
        <begin position="218"/>
        <end position="227"/>
    </location>
</feature>
<dbReference type="OMA" id="WNNMSAN"/>
<reference evidence="2" key="1">
    <citation type="submission" date="2021-01" db="EMBL/GenBank/DDBJ databases">
        <authorList>
            <consortium name="Genoscope - CEA"/>
            <person name="William W."/>
        </authorList>
    </citation>
    <scope>NUCLEOTIDE SEQUENCE</scope>
</reference>
<feature type="region of interest" description="Disordered" evidence="1">
    <location>
        <begin position="145"/>
        <end position="227"/>
    </location>
</feature>
<proteinExistence type="predicted"/>
<organism evidence="2 3">
    <name type="scientific">Paramecium octaurelia</name>
    <dbReference type="NCBI Taxonomy" id="43137"/>
    <lineage>
        <taxon>Eukaryota</taxon>
        <taxon>Sar</taxon>
        <taxon>Alveolata</taxon>
        <taxon>Ciliophora</taxon>
        <taxon>Intramacronucleata</taxon>
        <taxon>Oligohymenophorea</taxon>
        <taxon>Peniculida</taxon>
        <taxon>Parameciidae</taxon>
        <taxon>Paramecium</taxon>
    </lineage>
</organism>